<proteinExistence type="inferred from homology"/>
<dbReference type="Proteomes" id="UP000034293">
    <property type="component" value="Unassembled WGS sequence"/>
</dbReference>
<evidence type="ECO:0000256" key="4">
    <source>
        <dbReference type="ARBA" id="ARBA00022763"/>
    </source>
</evidence>
<dbReference type="GO" id="GO:0032131">
    <property type="term" value="F:alkylated DNA binding"/>
    <property type="evidence" value="ECO:0007669"/>
    <property type="project" value="TreeGrafter"/>
</dbReference>
<dbReference type="GO" id="GO:0032993">
    <property type="term" value="C:protein-DNA complex"/>
    <property type="evidence" value="ECO:0007669"/>
    <property type="project" value="TreeGrafter"/>
</dbReference>
<comment type="similarity">
    <text evidence="2">Belongs to the alkylbase DNA glycosidase AlkA family.</text>
</comment>
<dbReference type="EMBL" id="LBZA01000054">
    <property type="protein sequence ID" value="KKR61721.1"/>
    <property type="molecule type" value="Genomic_DNA"/>
</dbReference>
<feature type="domain" description="HhH-GPD" evidence="6">
    <location>
        <begin position="44"/>
        <end position="196"/>
    </location>
</feature>
<dbReference type="PROSITE" id="PS00516">
    <property type="entry name" value="ALKYLBASE_DNA_GLYCOS"/>
    <property type="match status" value="1"/>
</dbReference>
<dbReference type="InterPro" id="IPR003265">
    <property type="entry name" value="HhH-GPD_domain"/>
</dbReference>
<dbReference type="PATRIC" id="fig|1618553.3.peg.655"/>
<evidence type="ECO:0000259" key="6">
    <source>
        <dbReference type="SMART" id="SM00478"/>
    </source>
</evidence>
<dbReference type="SMART" id="SM00478">
    <property type="entry name" value="ENDO3c"/>
    <property type="match status" value="1"/>
</dbReference>
<dbReference type="GO" id="GO:0006307">
    <property type="term" value="P:DNA alkylation repair"/>
    <property type="evidence" value="ECO:0007669"/>
    <property type="project" value="TreeGrafter"/>
</dbReference>
<dbReference type="Gene3D" id="1.10.340.30">
    <property type="entry name" value="Hypothetical protein, domain 2"/>
    <property type="match status" value="1"/>
</dbReference>
<protein>
    <recommendedName>
        <fullName evidence="3">DNA-3-methyladenine glycosylase II</fullName>
        <ecNumber evidence="3">3.2.2.21</ecNumber>
    </recommendedName>
</protein>
<dbReference type="PANTHER" id="PTHR43003:SF5">
    <property type="entry name" value="DNA-3-METHYLADENINE GLYCOSYLASE"/>
    <property type="match status" value="1"/>
</dbReference>
<dbReference type="PANTHER" id="PTHR43003">
    <property type="entry name" value="DNA-3-METHYLADENINE GLYCOSYLASE"/>
    <property type="match status" value="1"/>
</dbReference>
<dbReference type="GO" id="GO:0043916">
    <property type="term" value="F:DNA-7-methylguanine glycosylase activity"/>
    <property type="evidence" value="ECO:0007669"/>
    <property type="project" value="TreeGrafter"/>
</dbReference>
<dbReference type="InterPro" id="IPR011257">
    <property type="entry name" value="DNA_glycosylase"/>
</dbReference>
<dbReference type="InterPro" id="IPR000035">
    <property type="entry name" value="Alkylbase_DNA_glycsylse_CS"/>
</dbReference>
<dbReference type="GO" id="GO:0008725">
    <property type="term" value="F:DNA-3-methyladenine glycosylase activity"/>
    <property type="evidence" value="ECO:0007669"/>
    <property type="project" value="TreeGrafter"/>
</dbReference>
<dbReference type="CDD" id="cd00056">
    <property type="entry name" value="ENDO3c"/>
    <property type="match status" value="1"/>
</dbReference>
<dbReference type="SUPFAM" id="SSF48150">
    <property type="entry name" value="DNA-glycosylase"/>
    <property type="match status" value="1"/>
</dbReference>
<dbReference type="InterPro" id="IPR051912">
    <property type="entry name" value="Alkylbase_DNA_Glycosylase/TA"/>
</dbReference>
<gene>
    <name evidence="7" type="ORF">UU02_C0054G0002</name>
</gene>
<accession>A0A0G0SH83</accession>
<dbReference type="Pfam" id="PF00730">
    <property type="entry name" value="HhH-GPD"/>
    <property type="match status" value="1"/>
</dbReference>
<name>A0A0G0SH83_9BACT</name>
<dbReference type="AlphaFoldDB" id="A0A0G0SH83"/>
<reference evidence="7 8" key="1">
    <citation type="journal article" date="2015" name="Nature">
        <title>rRNA introns, odd ribosomes, and small enigmatic genomes across a large radiation of phyla.</title>
        <authorList>
            <person name="Brown C.T."/>
            <person name="Hug L.A."/>
            <person name="Thomas B.C."/>
            <person name="Sharon I."/>
            <person name="Castelle C.J."/>
            <person name="Singh A."/>
            <person name="Wilkins M.J."/>
            <person name="Williams K.H."/>
            <person name="Banfield J.F."/>
        </authorList>
    </citation>
    <scope>NUCLEOTIDE SEQUENCE [LARGE SCALE GENOMIC DNA]</scope>
</reference>
<organism evidence="7 8">
    <name type="scientific">Candidatus Woesebacteria bacterium GW2011_GWA1_40_43</name>
    <dbReference type="NCBI Taxonomy" id="1618553"/>
    <lineage>
        <taxon>Bacteria</taxon>
        <taxon>Candidatus Woeseibacteriota</taxon>
    </lineage>
</organism>
<dbReference type="GO" id="GO:0006285">
    <property type="term" value="P:base-excision repair, AP site formation"/>
    <property type="evidence" value="ECO:0007669"/>
    <property type="project" value="TreeGrafter"/>
</dbReference>
<evidence type="ECO:0000256" key="5">
    <source>
        <dbReference type="ARBA" id="ARBA00023204"/>
    </source>
</evidence>
<evidence type="ECO:0000313" key="7">
    <source>
        <dbReference type="EMBL" id="KKR61721.1"/>
    </source>
</evidence>
<sequence>MWKNAEEFLLKDKSLRPLVKKWGHCTIKPKLHIDYFQGLVGDIIGQQLSGRVADVIESRLRTKIKGVMTSEKILKMDENILRNCGMAWSKVRAIKDLALRTQNGELKVKSLDKLSDEEVRKELVAVKGIGPWTADMFLMFKLGRPDVFPVEDLGIKNGFEKVTGKKFDKEKSAKFALKNWSPYRTVASWYLWRSLENR</sequence>
<comment type="caution">
    <text evidence="7">The sequence shown here is derived from an EMBL/GenBank/DDBJ whole genome shotgun (WGS) entry which is preliminary data.</text>
</comment>
<keyword evidence="5" id="KW-0234">DNA repair</keyword>
<evidence type="ECO:0000256" key="3">
    <source>
        <dbReference type="ARBA" id="ARBA00012000"/>
    </source>
</evidence>
<comment type="catalytic activity">
    <reaction evidence="1">
        <text>Hydrolysis of alkylated DNA, releasing 3-methyladenine, 3-methylguanine, 7-methylguanine and 7-methyladenine.</text>
        <dbReference type="EC" id="3.2.2.21"/>
    </reaction>
</comment>
<evidence type="ECO:0000256" key="2">
    <source>
        <dbReference type="ARBA" id="ARBA00010817"/>
    </source>
</evidence>
<dbReference type="Gene3D" id="1.10.1670.40">
    <property type="match status" value="1"/>
</dbReference>
<dbReference type="FunFam" id="1.10.340.30:FF:000004">
    <property type="entry name" value="DNA-3-methyladenine glycosylase II"/>
    <property type="match status" value="1"/>
</dbReference>
<evidence type="ECO:0000313" key="8">
    <source>
        <dbReference type="Proteomes" id="UP000034293"/>
    </source>
</evidence>
<evidence type="ECO:0000256" key="1">
    <source>
        <dbReference type="ARBA" id="ARBA00000086"/>
    </source>
</evidence>
<keyword evidence="4" id="KW-0227">DNA damage</keyword>
<dbReference type="EC" id="3.2.2.21" evidence="3"/>